<organism evidence="1 2">
    <name type="scientific">Somion occarium</name>
    <dbReference type="NCBI Taxonomy" id="3059160"/>
    <lineage>
        <taxon>Eukaryota</taxon>
        <taxon>Fungi</taxon>
        <taxon>Dikarya</taxon>
        <taxon>Basidiomycota</taxon>
        <taxon>Agaricomycotina</taxon>
        <taxon>Agaricomycetes</taxon>
        <taxon>Polyporales</taxon>
        <taxon>Cerrenaceae</taxon>
        <taxon>Somion</taxon>
    </lineage>
</organism>
<keyword evidence="2" id="KW-1185">Reference proteome</keyword>
<gene>
    <name evidence="1" type="ORF">GFSPODELE1_LOCUS5638</name>
</gene>
<accession>A0ABP1DDG9</accession>
<evidence type="ECO:0008006" key="3">
    <source>
        <dbReference type="Google" id="ProtNLM"/>
    </source>
</evidence>
<sequence>MLYQELIDCIIDFLHADRDALSNCSLVCRDWLDPSRYHLLSSVCIKVNSPPPSFANAHTDALNAFLACLDISTFAIGGFIRSLTITAVGDFFRVKRTVVEVHSLVGVLKRLPRLREMRIFRIRFQAYTLDGASEPFISLKKLHLDQVALKPLDHSEMSPSLTFLHYFSHIGTLHIVSPSLDVEMPDGPVYLGLSSKAQAHKLMTVTECILSPVWEDIADVFATVRHVLDTQSLQSITLSLVSPSQIVDAGQFVKDCAGLESITINIDQFSALYVEPGPDDWAKLNLSQAYIRMVTVSSGLVTNGDSPKSLVNWGYSTRIIASLSSPPALRKVNVRLICHNMRNRRSSTISDICSAVEDLPWDMLQASVMQLSRSVVELKVEVQLMRGIRVDGEKTGKAMNKCIDFIKGELQMKRIGIEVQFRVTNA</sequence>
<evidence type="ECO:0000313" key="1">
    <source>
        <dbReference type="EMBL" id="CAL1705903.1"/>
    </source>
</evidence>
<proteinExistence type="predicted"/>
<protein>
    <recommendedName>
        <fullName evidence="3">F-box domain-containing protein</fullName>
    </recommendedName>
</protein>
<dbReference type="Proteomes" id="UP001497453">
    <property type="component" value="Chromosome 4"/>
</dbReference>
<name>A0ABP1DDG9_9APHY</name>
<evidence type="ECO:0000313" key="2">
    <source>
        <dbReference type="Proteomes" id="UP001497453"/>
    </source>
</evidence>
<dbReference type="EMBL" id="OZ037947">
    <property type="protein sequence ID" value="CAL1705903.1"/>
    <property type="molecule type" value="Genomic_DNA"/>
</dbReference>
<reference evidence="2" key="1">
    <citation type="submission" date="2024-04" db="EMBL/GenBank/DDBJ databases">
        <authorList>
            <person name="Shaw F."/>
            <person name="Minotto A."/>
        </authorList>
    </citation>
    <scope>NUCLEOTIDE SEQUENCE [LARGE SCALE GENOMIC DNA]</scope>
</reference>